<accession>A0A1M6HAU4</accession>
<gene>
    <name evidence="1" type="ORF">SAMN02745219_01971</name>
</gene>
<evidence type="ECO:0000313" key="1">
    <source>
        <dbReference type="EMBL" id="SHJ19315.1"/>
    </source>
</evidence>
<keyword evidence="2" id="KW-1185">Reference proteome</keyword>
<dbReference type="SUPFAM" id="SSF143100">
    <property type="entry name" value="TTHA1013/TTHA0281-like"/>
    <property type="match status" value="1"/>
</dbReference>
<dbReference type="AlphaFoldDB" id="A0A1M6HAU4"/>
<evidence type="ECO:0000313" key="2">
    <source>
        <dbReference type="Proteomes" id="UP000184529"/>
    </source>
</evidence>
<dbReference type="STRING" id="1121432.SAMN02745219_01971"/>
<sequence>MTVIINKSFKFNKEAFEGELDRFLDIPENHDELVRKSESYRHVNYPVTFTPLPDGEWVAEHPDLPGCKAHGRTREEAAAKLEEVKLSWIYAALAEGYRIPESGQNMRVAITS</sequence>
<reference evidence="2" key="1">
    <citation type="submission" date="2016-11" db="EMBL/GenBank/DDBJ databases">
        <authorList>
            <person name="Varghese N."/>
            <person name="Submissions S."/>
        </authorList>
    </citation>
    <scope>NUCLEOTIDE SEQUENCE [LARGE SCALE GENOMIC DNA]</scope>
    <source>
        <strain evidence="2">DSM 16057</strain>
    </source>
</reference>
<name>A0A1M6HAU4_9FIRM</name>
<dbReference type="OrthoDB" id="5419659at2"/>
<dbReference type="Proteomes" id="UP000184529">
    <property type="component" value="Unassembled WGS sequence"/>
</dbReference>
<proteinExistence type="predicted"/>
<dbReference type="EMBL" id="FQZM01000022">
    <property type="protein sequence ID" value="SHJ19315.1"/>
    <property type="molecule type" value="Genomic_DNA"/>
</dbReference>
<dbReference type="Gene3D" id="3.30.160.250">
    <property type="match status" value="1"/>
</dbReference>
<dbReference type="RefSeq" id="WP_114281483.1">
    <property type="nucleotide sequence ID" value="NZ_FQZM01000022.1"/>
</dbReference>
<protein>
    <submittedName>
        <fullName evidence="1">Predicted nuclease of the RNAse H fold, HicB family</fullName>
    </submittedName>
</protein>
<organism evidence="1 2">
    <name type="scientific">Desulfofundulus thermosubterraneus DSM 16057</name>
    <dbReference type="NCBI Taxonomy" id="1121432"/>
    <lineage>
        <taxon>Bacteria</taxon>
        <taxon>Bacillati</taxon>
        <taxon>Bacillota</taxon>
        <taxon>Clostridia</taxon>
        <taxon>Eubacteriales</taxon>
        <taxon>Peptococcaceae</taxon>
        <taxon>Desulfofundulus</taxon>
    </lineage>
</organism>
<dbReference type="InterPro" id="IPR035069">
    <property type="entry name" value="TTHA1013/TTHA0281-like"/>
</dbReference>